<organism evidence="3 4">
    <name type="scientific">Brassica carinata</name>
    <name type="common">Ethiopian mustard</name>
    <name type="synonym">Abyssinian cabbage</name>
    <dbReference type="NCBI Taxonomy" id="52824"/>
    <lineage>
        <taxon>Eukaryota</taxon>
        <taxon>Viridiplantae</taxon>
        <taxon>Streptophyta</taxon>
        <taxon>Embryophyta</taxon>
        <taxon>Tracheophyta</taxon>
        <taxon>Spermatophyta</taxon>
        <taxon>Magnoliopsida</taxon>
        <taxon>eudicotyledons</taxon>
        <taxon>Gunneridae</taxon>
        <taxon>Pentapetalae</taxon>
        <taxon>rosids</taxon>
        <taxon>malvids</taxon>
        <taxon>Brassicales</taxon>
        <taxon>Brassicaceae</taxon>
        <taxon>Brassiceae</taxon>
        <taxon>Brassica</taxon>
    </lineage>
</organism>
<evidence type="ECO:0000256" key="1">
    <source>
        <dbReference type="SAM" id="MobiDB-lite"/>
    </source>
</evidence>
<name>A0A8X8AWG3_BRACI</name>
<keyword evidence="4" id="KW-1185">Reference proteome</keyword>
<accession>A0A8X8AWG3</accession>
<feature type="compositionally biased region" description="Basic and acidic residues" evidence="1">
    <location>
        <begin position="127"/>
        <end position="140"/>
    </location>
</feature>
<protein>
    <recommendedName>
        <fullName evidence="2">Zinc knuckle CX2CX4HX4C domain-containing protein</fullName>
    </recommendedName>
</protein>
<feature type="compositionally biased region" description="Basic residues" evidence="1">
    <location>
        <begin position="367"/>
        <end position="384"/>
    </location>
</feature>
<dbReference type="Pfam" id="PF14392">
    <property type="entry name" value="zf-CCHC_4"/>
    <property type="match status" value="1"/>
</dbReference>
<feature type="domain" description="Zinc knuckle CX2CX4HX4C" evidence="2">
    <location>
        <begin position="8"/>
        <end position="39"/>
    </location>
</feature>
<dbReference type="AlphaFoldDB" id="A0A8X8AWG3"/>
<feature type="compositionally biased region" description="Basic and acidic residues" evidence="1">
    <location>
        <begin position="161"/>
        <end position="174"/>
    </location>
</feature>
<evidence type="ECO:0000259" key="2">
    <source>
        <dbReference type="Pfam" id="PF14392"/>
    </source>
</evidence>
<feature type="region of interest" description="Disordered" evidence="1">
    <location>
        <begin position="309"/>
        <end position="425"/>
    </location>
</feature>
<dbReference type="EMBL" id="JAAMPC010000004">
    <property type="protein sequence ID" value="KAG2314455.1"/>
    <property type="molecule type" value="Genomic_DNA"/>
</dbReference>
<feature type="region of interest" description="Disordered" evidence="1">
    <location>
        <begin position="45"/>
        <end position="232"/>
    </location>
</feature>
<reference evidence="3 4" key="1">
    <citation type="submission" date="2020-02" db="EMBL/GenBank/DDBJ databases">
        <authorList>
            <person name="Ma Q."/>
            <person name="Huang Y."/>
            <person name="Song X."/>
            <person name="Pei D."/>
        </authorList>
    </citation>
    <scope>NUCLEOTIDE SEQUENCE [LARGE SCALE GENOMIC DNA]</scope>
    <source>
        <strain evidence="3">Sxm20200214</strain>
        <tissue evidence="3">Leaf</tissue>
    </source>
</reference>
<feature type="compositionally biased region" description="Basic and acidic residues" evidence="1">
    <location>
        <begin position="64"/>
        <end position="90"/>
    </location>
</feature>
<dbReference type="InterPro" id="IPR025836">
    <property type="entry name" value="Zn_knuckle_CX2CX4HX4C"/>
</dbReference>
<feature type="compositionally biased region" description="Polar residues" evidence="1">
    <location>
        <begin position="141"/>
        <end position="153"/>
    </location>
</feature>
<evidence type="ECO:0000313" key="4">
    <source>
        <dbReference type="Proteomes" id="UP000886595"/>
    </source>
</evidence>
<proteinExistence type="predicted"/>
<feature type="compositionally biased region" description="Polar residues" evidence="1">
    <location>
        <begin position="209"/>
        <end position="218"/>
    </location>
</feature>
<gene>
    <name evidence="3" type="ORF">Bca52824_017577</name>
</gene>
<dbReference type="Proteomes" id="UP000886595">
    <property type="component" value="Unassembled WGS sequence"/>
</dbReference>
<comment type="caution">
    <text evidence="3">The sequence shown here is derived from an EMBL/GenBank/DDBJ whole genome shotgun (WGS) entry which is preliminary data.</text>
</comment>
<feature type="region of interest" description="Disordered" evidence="1">
    <location>
        <begin position="268"/>
        <end position="294"/>
    </location>
</feature>
<sequence>MHLDISLSGSVKKVELEYEKLEKHCFICHRLSHENADCPSRLTKHEGRVEGGTISQSRTLDSLEEARRRRDERKGAREPRNYLRESDRWNPNRKNLSRSSARHSPSRSLRTNPRQHSSSRRTPPAEPDNREVGRRPDDTRSSGGFHSTSQQAGATIAPMSQRDRSLDSISRDQNRGTWVRKTPQSLEHRLALSQVSHTPSPRPEREPIVSSSQPQPVTRESPGERGSALNRLSLPVDREQLLQRGASILESGRLQEVEIQYLEENLPSGNKEVNSIPSSSRGPIQNRLSLPQVSPIRSLSEDRRHVFERLGAPPDSEGPDDLAETLQLPQRPRSMAASKAAGKRIASGVEATARKRTPVSPLGGVSVKKRRVTKAQGSPKRRAVAGKQPAKQTAKRNARTGNSAAPPPPTIIPAITSRRNQGSVG</sequence>
<evidence type="ECO:0000313" key="3">
    <source>
        <dbReference type="EMBL" id="KAG2314455.1"/>
    </source>
</evidence>